<evidence type="ECO:0000313" key="1">
    <source>
        <dbReference type="EMBL" id="MPD03301.1"/>
    </source>
</evidence>
<dbReference type="EMBL" id="VSRR010135574">
    <property type="protein sequence ID" value="MPD03301.1"/>
    <property type="molecule type" value="Genomic_DNA"/>
</dbReference>
<comment type="caution">
    <text evidence="1">The sequence shown here is derived from an EMBL/GenBank/DDBJ whole genome shotgun (WGS) entry which is preliminary data.</text>
</comment>
<name>A0A5B7K2H9_PORTR</name>
<gene>
    <name evidence="1" type="ORF">E2C01_098932</name>
</gene>
<protein>
    <submittedName>
        <fullName evidence="1">Uncharacterized protein</fullName>
    </submittedName>
</protein>
<sequence length="35" mass="4202">MDEKNRVRERWGRTIPILTMADNSEATAKKEKRNR</sequence>
<dbReference type="AlphaFoldDB" id="A0A5B7K2H9"/>
<accession>A0A5B7K2H9</accession>
<organism evidence="1 2">
    <name type="scientific">Portunus trituberculatus</name>
    <name type="common">Swimming crab</name>
    <name type="synonym">Neptunus trituberculatus</name>
    <dbReference type="NCBI Taxonomy" id="210409"/>
    <lineage>
        <taxon>Eukaryota</taxon>
        <taxon>Metazoa</taxon>
        <taxon>Ecdysozoa</taxon>
        <taxon>Arthropoda</taxon>
        <taxon>Crustacea</taxon>
        <taxon>Multicrustacea</taxon>
        <taxon>Malacostraca</taxon>
        <taxon>Eumalacostraca</taxon>
        <taxon>Eucarida</taxon>
        <taxon>Decapoda</taxon>
        <taxon>Pleocyemata</taxon>
        <taxon>Brachyura</taxon>
        <taxon>Eubrachyura</taxon>
        <taxon>Portunoidea</taxon>
        <taxon>Portunidae</taxon>
        <taxon>Portuninae</taxon>
        <taxon>Portunus</taxon>
    </lineage>
</organism>
<keyword evidence="2" id="KW-1185">Reference proteome</keyword>
<dbReference type="Proteomes" id="UP000324222">
    <property type="component" value="Unassembled WGS sequence"/>
</dbReference>
<reference evidence="1 2" key="1">
    <citation type="submission" date="2019-05" db="EMBL/GenBank/DDBJ databases">
        <title>Another draft genome of Portunus trituberculatus and its Hox gene families provides insights of decapod evolution.</title>
        <authorList>
            <person name="Jeong J.-H."/>
            <person name="Song I."/>
            <person name="Kim S."/>
            <person name="Choi T."/>
            <person name="Kim D."/>
            <person name="Ryu S."/>
            <person name="Kim W."/>
        </authorList>
    </citation>
    <scope>NUCLEOTIDE SEQUENCE [LARGE SCALE GENOMIC DNA]</scope>
    <source>
        <tissue evidence="1">Muscle</tissue>
    </source>
</reference>
<evidence type="ECO:0000313" key="2">
    <source>
        <dbReference type="Proteomes" id="UP000324222"/>
    </source>
</evidence>
<proteinExistence type="predicted"/>